<name>A0A9W6QVZ6_9PSEU</name>
<feature type="transmembrane region" description="Helical" evidence="1">
    <location>
        <begin position="151"/>
        <end position="175"/>
    </location>
</feature>
<feature type="transmembrane region" description="Helical" evidence="1">
    <location>
        <begin position="566"/>
        <end position="587"/>
    </location>
</feature>
<feature type="transmembrane region" description="Helical" evidence="1">
    <location>
        <begin position="112"/>
        <end position="131"/>
    </location>
</feature>
<dbReference type="Pfam" id="PF01841">
    <property type="entry name" value="Transglut_core"/>
    <property type="match status" value="1"/>
</dbReference>
<comment type="caution">
    <text evidence="3">The sequence shown here is derived from an EMBL/GenBank/DDBJ whole genome shotgun (WGS) entry which is preliminary data.</text>
</comment>
<dbReference type="SMART" id="SM00460">
    <property type="entry name" value="TGc"/>
    <property type="match status" value="1"/>
</dbReference>
<keyword evidence="1" id="KW-1133">Transmembrane helix</keyword>
<organism evidence="3 4">
    <name type="scientific">Amycolatopsis taiwanensis</name>
    <dbReference type="NCBI Taxonomy" id="342230"/>
    <lineage>
        <taxon>Bacteria</taxon>
        <taxon>Bacillati</taxon>
        <taxon>Actinomycetota</taxon>
        <taxon>Actinomycetes</taxon>
        <taxon>Pseudonocardiales</taxon>
        <taxon>Pseudonocardiaceae</taxon>
        <taxon>Amycolatopsis</taxon>
    </lineage>
</organism>
<dbReference type="InterPro" id="IPR002931">
    <property type="entry name" value="Transglutaminase-like"/>
</dbReference>
<dbReference type="EMBL" id="BSTI01000003">
    <property type="protein sequence ID" value="GLY65104.1"/>
    <property type="molecule type" value="Genomic_DNA"/>
</dbReference>
<dbReference type="PANTHER" id="PTHR42736:SF1">
    <property type="entry name" value="PROTEIN-GLUTAMINE GAMMA-GLUTAMYLTRANSFERASE"/>
    <property type="match status" value="1"/>
</dbReference>
<accession>A0A9W6QVZ6</accession>
<feature type="transmembrane region" description="Helical" evidence="1">
    <location>
        <begin position="196"/>
        <end position="218"/>
    </location>
</feature>
<dbReference type="InterPro" id="IPR052901">
    <property type="entry name" value="Bact_TGase-like"/>
</dbReference>
<reference evidence="3" key="1">
    <citation type="submission" date="2023-03" db="EMBL/GenBank/DDBJ databases">
        <title>Amycolatopsis taiwanensis NBRC 103393.</title>
        <authorList>
            <person name="Ichikawa N."/>
            <person name="Sato H."/>
            <person name="Tonouchi N."/>
        </authorList>
    </citation>
    <scope>NUCLEOTIDE SEQUENCE</scope>
    <source>
        <strain evidence="3">NBRC 103393</strain>
    </source>
</reference>
<feature type="domain" description="Transglutaminase-like" evidence="2">
    <location>
        <begin position="443"/>
        <end position="513"/>
    </location>
</feature>
<dbReference type="Gene3D" id="3.10.620.30">
    <property type="match status" value="1"/>
</dbReference>
<gene>
    <name evidence="3" type="ORF">Atai01_17230</name>
</gene>
<dbReference type="AlphaFoldDB" id="A0A9W6QVZ6"/>
<keyword evidence="1" id="KW-0472">Membrane</keyword>
<dbReference type="InterPro" id="IPR038765">
    <property type="entry name" value="Papain-like_cys_pep_sf"/>
</dbReference>
<evidence type="ECO:0000259" key="2">
    <source>
        <dbReference type="SMART" id="SM00460"/>
    </source>
</evidence>
<evidence type="ECO:0000256" key="1">
    <source>
        <dbReference type="SAM" id="Phobius"/>
    </source>
</evidence>
<keyword evidence="1" id="KW-0812">Transmembrane</keyword>
<proteinExistence type="predicted"/>
<protein>
    <recommendedName>
        <fullName evidence="2">Transglutaminase-like domain-containing protein</fullName>
    </recommendedName>
</protein>
<dbReference type="Pfam" id="PF11992">
    <property type="entry name" value="TgpA_N"/>
    <property type="match status" value="1"/>
</dbReference>
<evidence type="ECO:0000313" key="4">
    <source>
        <dbReference type="Proteomes" id="UP001165136"/>
    </source>
</evidence>
<dbReference type="Proteomes" id="UP001165136">
    <property type="component" value="Unassembled WGS sequence"/>
</dbReference>
<dbReference type="InterPro" id="IPR021878">
    <property type="entry name" value="TgpA_N"/>
</dbReference>
<dbReference type="SUPFAM" id="SSF54001">
    <property type="entry name" value="Cysteine proteinases"/>
    <property type="match status" value="1"/>
</dbReference>
<feature type="transmembrane region" description="Helical" evidence="1">
    <location>
        <begin position="27"/>
        <end position="45"/>
    </location>
</feature>
<evidence type="ECO:0000313" key="3">
    <source>
        <dbReference type="EMBL" id="GLY65104.1"/>
    </source>
</evidence>
<keyword evidence="4" id="KW-1185">Reference proteome</keyword>
<sequence>MAVGCVLLAAAVPGLLFAPVFGLWPLVPPIAVVLVVCFAVAAVCARLRGLRPWRPVLALAAGLLALAEVEVGGTTMSGLPTGQTIRALVSGVTQSWQLTLQSTWPVRPDAQLLLFVPLAVLFAAVLGIELLRWPGTALLPSLAVLGLSQAFTALSGPVATAVALGYATAAGGVLVSSASTSDIPSRATRTARRSGTALLLVAPTVMLGVAAAVAVTAVDQGRKPAYSLHHNQFAPVPPGPEVNPLDEVAARLERPDVPVFSYTAPDRVDRWRLVVLDDFTGAGWSTGARYQRLGAELAVPAPVTVPTTVHSARITAGAGESWLPSQAMPATVTGAEPLVDPASGMLVVPGRDGPMAYDLTWHEPDVDPGLLAGAALDPSAAIAGDLGVIPPGVSELARTATAGLRPSFQAALVLERYLSQNYRVATGADLPTGSGWPQLRDFLLTTKRGTSEQFAAAYVALARIVGIPARLAVGFRAPAPAADGQVVVRNGDVLAWPEVAVAGVGWVPLDPTGSASDSGQAPPGLAEVTAQARVGLPPPPALVDPPLPTGGPDNGSPRITFPVRQVVTGLLALTVLAVAGIPVARTIRTHRRKRRKGTRGVVAAWEEARDLLRAHGVRFTPGTTARDLARVTESTMDRSVVDGLMSLAHQLDIALWSGTGGADGMAAQAWSSTRTVRRGLGRRGLRARLRAWFDPGSLIRFR</sequence>
<dbReference type="PANTHER" id="PTHR42736">
    <property type="entry name" value="PROTEIN-GLUTAMINE GAMMA-GLUTAMYLTRANSFERASE"/>
    <property type="match status" value="1"/>
</dbReference>